<dbReference type="STRING" id="3818.A0A445AR69"/>
<feature type="region of interest" description="Disordered" evidence="1">
    <location>
        <begin position="227"/>
        <end position="249"/>
    </location>
</feature>
<evidence type="ECO:0008006" key="4">
    <source>
        <dbReference type="Google" id="ProtNLM"/>
    </source>
</evidence>
<dbReference type="Proteomes" id="UP000289738">
    <property type="component" value="Chromosome B01"/>
</dbReference>
<feature type="compositionally biased region" description="Acidic residues" evidence="1">
    <location>
        <begin position="234"/>
        <end position="249"/>
    </location>
</feature>
<proteinExistence type="predicted"/>
<feature type="region of interest" description="Disordered" evidence="1">
    <location>
        <begin position="310"/>
        <end position="353"/>
    </location>
</feature>
<dbReference type="EMBL" id="SDMP01000011">
    <property type="protein sequence ID" value="RYR28905.1"/>
    <property type="molecule type" value="Genomic_DNA"/>
</dbReference>
<name>A0A445AR69_ARAHY</name>
<feature type="compositionally biased region" description="Pro residues" evidence="1">
    <location>
        <begin position="316"/>
        <end position="352"/>
    </location>
</feature>
<comment type="caution">
    <text evidence="2">The sequence shown here is derived from an EMBL/GenBank/DDBJ whole genome shotgun (WGS) entry which is preliminary data.</text>
</comment>
<organism evidence="2 3">
    <name type="scientific">Arachis hypogaea</name>
    <name type="common">Peanut</name>
    <dbReference type="NCBI Taxonomy" id="3818"/>
    <lineage>
        <taxon>Eukaryota</taxon>
        <taxon>Viridiplantae</taxon>
        <taxon>Streptophyta</taxon>
        <taxon>Embryophyta</taxon>
        <taxon>Tracheophyta</taxon>
        <taxon>Spermatophyta</taxon>
        <taxon>Magnoliopsida</taxon>
        <taxon>eudicotyledons</taxon>
        <taxon>Gunneridae</taxon>
        <taxon>Pentapetalae</taxon>
        <taxon>rosids</taxon>
        <taxon>fabids</taxon>
        <taxon>Fabales</taxon>
        <taxon>Fabaceae</taxon>
        <taxon>Papilionoideae</taxon>
        <taxon>50 kb inversion clade</taxon>
        <taxon>dalbergioids sensu lato</taxon>
        <taxon>Dalbergieae</taxon>
        <taxon>Pterocarpus clade</taxon>
        <taxon>Arachis</taxon>
    </lineage>
</organism>
<evidence type="ECO:0000313" key="2">
    <source>
        <dbReference type="EMBL" id="RYR28905.1"/>
    </source>
</evidence>
<dbReference type="AlphaFoldDB" id="A0A445AR69"/>
<evidence type="ECO:0000313" key="3">
    <source>
        <dbReference type="Proteomes" id="UP000289738"/>
    </source>
</evidence>
<feature type="region of interest" description="Disordered" evidence="1">
    <location>
        <begin position="270"/>
        <end position="291"/>
    </location>
</feature>
<sequence length="417" mass="47187">MITTDELSSIIPLEWITDYEKAFPKEQDDVHTTTPLTITHNSDGTQVNTIPCIVTLRSYEEKFPPLMTHTDEKKITRRPYVIPQGITPHGHQATTPQKEVLNWHTDNAVSQNKYNLVPWQNKLLNSEIGSLHRLFSLIKNSRPILIIDKQTLKDLSLLKDGVTRVSLSHSHLCLSHLSNPDLVLLENQEIFFREDTPFNVPTKDKGIKEGSLAPGWSINTLTLDKSHSEKITDESDPDDETGESSEETVEWFEEDYKADLSAIAIVNHVEEEEEEVTSERDKPTTSANPTYAGCLRKRRHIRFNMSYYDHQQQPPVGVPPPQGYPPKDAYPPPGYPPAQGYPPPGYPQPGYPPQQAYAPQYAQQPPPRQETGFLEGCLAALCCCCLLDAMCDLLLPLYYDSQQITKVKAIELPRFDE</sequence>
<evidence type="ECO:0000256" key="1">
    <source>
        <dbReference type="SAM" id="MobiDB-lite"/>
    </source>
</evidence>
<protein>
    <recommendedName>
        <fullName evidence="4">Cysteine-rich transmembrane CYSTM domain-containing protein</fullName>
    </recommendedName>
</protein>
<gene>
    <name evidence="2" type="ORF">Ahy_B01g053122</name>
</gene>
<reference evidence="2 3" key="1">
    <citation type="submission" date="2019-01" db="EMBL/GenBank/DDBJ databases">
        <title>Sequencing of cultivated peanut Arachis hypogaea provides insights into genome evolution and oil improvement.</title>
        <authorList>
            <person name="Chen X."/>
        </authorList>
    </citation>
    <scope>NUCLEOTIDE SEQUENCE [LARGE SCALE GENOMIC DNA]</scope>
    <source>
        <strain evidence="3">cv. Fuhuasheng</strain>
        <tissue evidence="2">Leaves</tissue>
    </source>
</reference>
<dbReference type="PANTHER" id="PTHR31248">
    <property type="entry name" value="DOMAIN PROTEIN, PUTATIVE (AFU_ORTHOLOGUE AFUA_5G04290)-RELATED"/>
    <property type="match status" value="1"/>
</dbReference>
<accession>A0A445AR69</accession>
<keyword evidence="3" id="KW-1185">Reference proteome</keyword>
<dbReference type="PANTHER" id="PTHR31248:SF28">
    <property type="entry name" value="PROTEIN CYSTEINE-RICH TRANSMEMBRANE MODULE 10"/>
    <property type="match status" value="1"/>
</dbReference>